<dbReference type="Gene3D" id="3.40.50.360">
    <property type="match status" value="1"/>
</dbReference>
<organism evidence="6 7">
    <name type="scientific">Flammeovirga aprica JL-4</name>
    <dbReference type="NCBI Taxonomy" id="694437"/>
    <lineage>
        <taxon>Bacteria</taxon>
        <taxon>Pseudomonadati</taxon>
        <taxon>Bacteroidota</taxon>
        <taxon>Cytophagia</taxon>
        <taxon>Cytophagales</taxon>
        <taxon>Flammeovirgaceae</taxon>
        <taxon>Flammeovirga</taxon>
    </lineage>
</organism>
<dbReference type="InterPro" id="IPR029039">
    <property type="entry name" value="Flavoprotein-like_sf"/>
</dbReference>
<dbReference type="PANTHER" id="PTHR46305">
    <property type="match status" value="1"/>
</dbReference>
<accession>A0A7X9NZB4</accession>
<proteinExistence type="inferred from homology"/>
<evidence type="ECO:0000256" key="2">
    <source>
        <dbReference type="ARBA" id="ARBA00022630"/>
    </source>
</evidence>
<comment type="similarity">
    <text evidence="4">Belongs to the oxidoreductase MdaB family.</text>
</comment>
<dbReference type="PANTHER" id="PTHR46305:SF3">
    <property type="entry name" value="NADPH:QUINONE OXIDOREDUCTASE MDAB"/>
    <property type="match status" value="1"/>
</dbReference>
<sequence length="194" mass="22420">MKNILVINGGQKFLHSQGSLNRSIANLSIDYFKNREGFEVKSTFVDEEYDVNEEIEKFVWADVVIYHTPIWWFSIPFGFKHYLDQVLTNGHNKLYASDGRSSKSPKLNYGRGGLLQGKKYILTTSWNAPIEAFELEGELFEGTSVDNGPMYGFHKMNSFIGMEKLATYHLYDVMKDPKIESDFEKYTKMLDEVL</sequence>
<evidence type="ECO:0000256" key="1">
    <source>
        <dbReference type="ARBA" id="ARBA00001974"/>
    </source>
</evidence>
<gene>
    <name evidence="6" type="ORF">HHU12_01875</name>
</gene>
<evidence type="ECO:0000256" key="4">
    <source>
        <dbReference type="ARBA" id="ARBA00037981"/>
    </source>
</evidence>
<comment type="cofactor">
    <cofactor evidence="1">
        <name>FAD</name>
        <dbReference type="ChEBI" id="CHEBI:57692"/>
    </cofactor>
</comment>
<dbReference type="Pfam" id="PF02525">
    <property type="entry name" value="Flavodoxin_2"/>
    <property type="match status" value="1"/>
</dbReference>
<name>A0A7X9NZB4_9BACT</name>
<evidence type="ECO:0000313" key="6">
    <source>
        <dbReference type="EMBL" id="NME66701.1"/>
    </source>
</evidence>
<reference evidence="6 7" key="1">
    <citation type="submission" date="2020-04" db="EMBL/GenBank/DDBJ databases">
        <title>Flammeovirga sp. SR4, a novel species isolated from seawater.</title>
        <authorList>
            <person name="Wang X."/>
        </authorList>
    </citation>
    <scope>NUCLEOTIDE SEQUENCE [LARGE SCALE GENOMIC DNA]</scope>
    <source>
        <strain evidence="6 7">ATCC 23126</strain>
    </source>
</reference>
<keyword evidence="7" id="KW-1185">Reference proteome</keyword>
<evidence type="ECO:0000256" key="3">
    <source>
        <dbReference type="ARBA" id="ARBA00022827"/>
    </source>
</evidence>
<dbReference type="Proteomes" id="UP000576082">
    <property type="component" value="Unassembled WGS sequence"/>
</dbReference>
<evidence type="ECO:0000259" key="5">
    <source>
        <dbReference type="Pfam" id="PF02525"/>
    </source>
</evidence>
<keyword evidence="3" id="KW-0274">FAD</keyword>
<dbReference type="AlphaFoldDB" id="A0A7X9NZB4"/>
<dbReference type="InterPro" id="IPR003680">
    <property type="entry name" value="Flavodoxin_fold"/>
</dbReference>
<comment type="caution">
    <text evidence="6">The sequence shown here is derived from an EMBL/GenBank/DDBJ whole genome shotgun (WGS) entry which is preliminary data.</text>
</comment>
<feature type="domain" description="Flavodoxin-like fold" evidence="5">
    <location>
        <begin position="2"/>
        <end position="190"/>
    </location>
</feature>
<keyword evidence="2" id="KW-0285">Flavoprotein</keyword>
<evidence type="ECO:0000313" key="7">
    <source>
        <dbReference type="Proteomes" id="UP000576082"/>
    </source>
</evidence>
<dbReference type="InterPro" id="IPR052397">
    <property type="entry name" value="NADPH-QR_MdaB"/>
</dbReference>
<protein>
    <submittedName>
        <fullName evidence="6">NADPH quinone reductase MdaB</fullName>
    </submittedName>
</protein>
<dbReference type="SUPFAM" id="SSF52218">
    <property type="entry name" value="Flavoproteins"/>
    <property type="match status" value="1"/>
</dbReference>
<dbReference type="RefSeq" id="WP_169654447.1">
    <property type="nucleotide sequence ID" value="NZ_JABANE010000003.1"/>
</dbReference>
<dbReference type="EMBL" id="JABANE010000003">
    <property type="protein sequence ID" value="NME66701.1"/>
    <property type="molecule type" value="Genomic_DNA"/>
</dbReference>